<dbReference type="SUPFAM" id="SSF55136">
    <property type="entry name" value="Probable bacterial effector-binding domain"/>
    <property type="match status" value="1"/>
</dbReference>
<dbReference type="PANTHER" id="PTHR11220:SF54">
    <property type="entry name" value="OS02G0533200 PROTEIN"/>
    <property type="match status" value="1"/>
</dbReference>
<dbReference type="Proteomes" id="UP000236161">
    <property type="component" value="Unassembled WGS sequence"/>
</dbReference>
<dbReference type="Pfam" id="PF04832">
    <property type="entry name" value="SOUL"/>
    <property type="match status" value="1"/>
</dbReference>
<dbReference type="AlphaFoldDB" id="A0A2I0BC78"/>
<organism evidence="2 3">
    <name type="scientific">Apostasia shenzhenica</name>
    <dbReference type="NCBI Taxonomy" id="1088818"/>
    <lineage>
        <taxon>Eukaryota</taxon>
        <taxon>Viridiplantae</taxon>
        <taxon>Streptophyta</taxon>
        <taxon>Embryophyta</taxon>
        <taxon>Tracheophyta</taxon>
        <taxon>Spermatophyta</taxon>
        <taxon>Magnoliopsida</taxon>
        <taxon>Liliopsida</taxon>
        <taxon>Asparagales</taxon>
        <taxon>Orchidaceae</taxon>
        <taxon>Apostasioideae</taxon>
        <taxon>Apostasia</taxon>
    </lineage>
</organism>
<dbReference type="EMBL" id="KZ451895">
    <property type="protein sequence ID" value="PKA65397.1"/>
    <property type="molecule type" value="Genomic_DNA"/>
</dbReference>
<dbReference type="PANTHER" id="PTHR11220">
    <property type="entry name" value="HEME-BINDING PROTEIN-RELATED"/>
    <property type="match status" value="1"/>
</dbReference>
<dbReference type="OrthoDB" id="6424451at2759"/>
<name>A0A2I0BC78_9ASPA</name>
<evidence type="ECO:0000313" key="2">
    <source>
        <dbReference type="EMBL" id="PKA65397.1"/>
    </source>
</evidence>
<sequence>MLRLSMPLSIVRIPHHSPGIPRGLPAVIVAEAAERSSAVPRRTRSALETRISLVLALASQASALSLRVLGDLASESAKYAFPRRFEARNLEEALMAVPDLETVRFRVVKRAEQYEIREVEPYYVAETYMPSKSGFDFNGASRAFNVLAAYLFGKNSGSEKMEMTTPVYTQKIPSKREKMDMTTPVITKQSSDEWHMSFVLPSKYGANLPLPEDPSVRIRQVPGRTMAVSAFSGFVTDENVKMRESKLRIALINDSEFQIKEDATIEVAQFNPPFTLPFTRRNEISLEVQRKMI</sequence>
<dbReference type="InterPro" id="IPR011256">
    <property type="entry name" value="Reg_factor_effector_dom_sf"/>
</dbReference>
<evidence type="ECO:0000256" key="1">
    <source>
        <dbReference type="ARBA" id="ARBA00009817"/>
    </source>
</evidence>
<protein>
    <submittedName>
        <fullName evidence="2">Heme-binding-like protein</fullName>
    </submittedName>
</protein>
<keyword evidence="3" id="KW-1185">Reference proteome</keyword>
<reference evidence="2 3" key="1">
    <citation type="journal article" date="2017" name="Nature">
        <title>The Apostasia genome and the evolution of orchids.</title>
        <authorList>
            <person name="Zhang G.Q."/>
            <person name="Liu K.W."/>
            <person name="Li Z."/>
            <person name="Lohaus R."/>
            <person name="Hsiao Y.Y."/>
            <person name="Niu S.C."/>
            <person name="Wang J.Y."/>
            <person name="Lin Y.C."/>
            <person name="Xu Q."/>
            <person name="Chen L.J."/>
            <person name="Yoshida K."/>
            <person name="Fujiwara S."/>
            <person name="Wang Z.W."/>
            <person name="Zhang Y.Q."/>
            <person name="Mitsuda N."/>
            <person name="Wang M."/>
            <person name="Liu G.H."/>
            <person name="Pecoraro L."/>
            <person name="Huang H.X."/>
            <person name="Xiao X.J."/>
            <person name="Lin M."/>
            <person name="Wu X.Y."/>
            <person name="Wu W.L."/>
            <person name="Chen Y.Y."/>
            <person name="Chang S.B."/>
            <person name="Sakamoto S."/>
            <person name="Ohme-Takagi M."/>
            <person name="Yagi M."/>
            <person name="Zeng S.J."/>
            <person name="Shen C.Y."/>
            <person name="Yeh C.M."/>
            <person name="Luo Y.B."/>
            <person name="Tsai W.C."/>
            <person name="Van de Peer Y."/>
            <person name="Liu Z.J."/>
        </authorList>
    </citation>
    <scope>NUCLEOTIDE SEQUENCE [LARGE SCALE GENOMIC DNA]</scope>
    <source>
        <strain evidence="3">cv. Shenzhen</strain>
        <tissue evidence="2">Stem</tissue>
    </source>
</reference>
<gene>
    <name evidence="2" type="ORF">AXF42_Ash005731</name>
</gene>
<comment type="similarity">
    <text evidence="1">Belongs to the HEBP family.</text>
</comment>
<dbReference type="InterPro" id="IPR006917">
    <property type="entry name" value="SOUL_heme-bd"/>
</dbReference>
<accession>A0A2I0BC78</accession>
<proteinExistence type="inferred from homology"/>
<evidence type="ECO:0000313" key="3">
    <source>
        <dbReference type="Proteomes" id="UP000236161"/>
    </source>
</evidence>
<dbReference type="Gene3D" id="3.20.80.10">
    <property type="entry name" value="Regulatory factor, effector binding domain"/>
    <property type="match status" value="1"/>
</dbReference>